<dbReference type="InterPro" id="IPR036249">
    <property type="entry name" value="Thioredoxin-like_sf"/>
</dbReference>
<dbReference type="PROSITE" id="PS51352">
    <property type="entry name" value="THIOREDOXIN_2"/>
    <property type="match status" value="1"/>
</dbReference>
<dbReference type="InterPro" id="IPR013766">
    <property type="entry name" value="Thioredoxin_domain"/>
</dbReference>
<dbReference type="EMBL" id="RBWX01000007">
    <property type="protein sequence ID" value="RKS90933.1"/>
    <property type="molecule type" value="Genomic_DNA"/>
</dbReference>
<evidence type="ECO:0000313" key="4">
    <source>
        <dbReference type="Proteomes" id="UP000276029"/>
    </source>
</evidence>
<dbReference type="PANTHER" id="PTHR42852">
    <property type="entry name" value="THIOL:DISULFIDE INTERCHANGE PROTEIN DSBE"/>
    <property type="match status" value="1"/>
</dbReference>
<dbReference type="InterPro" id="IPR050553">
    <property type="entry name" value="Thioredoxin_ResA/DsbE_sf"/>
</dbReference>
<dbReference type="CDD" id="cd02966">
    <property type="entry name" value="TlpA_like_family"/>
    <property type="match status" value="1"/>
</dbReference>
<feature type="region of interest" description="Disordered" evidence="1">
    <location>
        <begin position="34"/>
        <end position="69"/>
    </location>
</feature>
<feature type="domain" description="Thioredoxin" evidence="2">
    <location>
        <begin position="54"/>
        <end position="203"/>
    </location>
</feature>
<comment type="caution">
    <text evidence="3">The sequence shown here is derived from an EMBL/GenBank/DDBJ whole genome shotgun (WGS) entry which is preliminary data.</text>
</comment>
<protein>
    <submittedName>
        <fullName evidence="3">Thiol-disulfide isomerase/thioredoxin</fullName>
    </submittedName>
</protein>
<gene>
    <name evidence="3" type="ORF">DFR51_0477</name>
</gene>
<sequence>MRSVMFAILVLMPLSACGKAKEADKADALASQESAAPATKKAAAKTATGSVDTSQAGTPAPTQTFSREDGSKVTLADFRGKPVLVNLWATWCAPCIAEMPALDRLAKAKAGEMAVVGISQDLQGWAKVRPFLAKAKLQHMTILLDEEGALATTLGAPGLPYTVLYDADGKEVWRVNGPREWDQPGGLPEMPVPPGPVVHFHAVGQEPGWTMDIATGWDVEVIADYGAKTATFKAPARLSLEGTSNFAVADGKSSLAVSIVKKRCEDTMSGKPYAYAVTMTLDRKRYEGCGEVL</sequence>
<keyword evidence="3" id="KW-0413">Isomerase</keyword>
<proteinExistence type="predicted"/>
<evidence type="ECO:0000313" key="3">
    <source>
        <dbReference type="EMBL" id="RKS90933.1"/>
    </source>
</evidence>
<name>A0ABX9T0I8_SPHMI</name>
<keyword evidence="4" id="KW-1185">Reference proteome</keyword>
<dbReference type="Proteomes" id="UP000276029">
    <property type="component" value="Unassembled WGS sequence"/>
</dbReference>
<accession>A0ABX9T0I8</accession>
<dbReference type="GO" id="GO:0016853">
    <property type="term" value="F:isomerase activity"/>
    <property type="evidence" value="ECO:0007669"/>
    <property type="project" value="UniProtKB-KW"/>
</dbReference>
<organism evidence="3 4">
    <name type="scientific">Sphingosinicella microcystinivorans</name>
    <dbReference type="NCBI Taxonomy" id="335406"/>
    <lineage>
        <taxon>Bacteria</taxon>
        <taxon>Pseudomonadati</taxon>
        <taxon>Pseudomonadota</taxon>
        <taxon>Alphaproteobacteria</taxon>
        <taxon>Sphingomonadales</taxon>
        <taxon>Sphingosinicellaceae</taxon>
        <taxon>Sphingosinicella</taxon>
    </lineage>
</organism>
<dbReference type="RefSeq" id="WP_243445581.1">
    <property type="nucleotide sequence ID" value="NZ_AP018711.1"/>
</dbReference>
<dbReference type="Pfam" id="PF08534">
    <property type="entry name" value="Redoxin"/>
    <property type="match status" value="1"/>
</dbReference>
<evidence type="ECO:0000256" key="1">
    <source>
        <dbReference type="SAM" id="MobiDB-lite"/>
    </source>
</evidence>
<dbReference type="Gene3D" id="3.40.30.10">
    <property type="entry name" value="Glutaredoxin"/>
    <property type="match status" value="1"/>
</dbReference>
<dbReference type="PANTHER" id="PTHR42852:SF13">
    <property type="entry name" value="PROTEIN DIPZ"/>
    <property type="match status" value="1"/>
</dbReference>
<reference evidence="3 4" key="1">
    <citation type="submission" date="2018-10" db="EMBL/GenBank/DDBJ databases">
        <title>Genomic Encyclopedia of Type Strains, Phase IV (KMG-IV): sequencing the most valuable type-strain genomes for metagenomic binning, comparative biology and taxonomic classification.</title>
        <authorList>
            <person name="Goeker M."/>
        </authorList>
    </citation>
    <scope>NUCLEOTIDE SEQUENCE [LARGE SCALE GENOMIC DNA]</scope>
    <source>
        <strain evidence="3 4">DSM 19791</strain>
    </source>
</reference>
<feature type="compositionally biased region" description="Low complexity" evidence="1">
    <location>
        <begin position="35"/>
        <end position="48"/>
    </location>
</feature>
<dbReference type="SUPFAM" id="SSF52833">
    <property type="entry name" value="Thioredoxin-like"/>
    <property type="match status" value="1"/>
</dbReference>
<dbReference type="InterPro" id="IPR013740">
    <property type="entry name" value="Redoxin"/>
</dbReference>
<evidence type="ECO:0000259" key="2">
    <source>
        <dbReference type="PROSITE" id="PS51352"/>
    </source>
</evidence>
<feature type="compositionally biased region" description="Polar residues" evidence="1">
    <location>
        <begin position="49"/>
        <end position="65"/>
    </location>
</feature>